<dbReference type="Proteomes" id="UP000788419">
    <property type="component" value="Unassembled WGS sequence"/>
</dbReference>
<dbReference type="EMBL" id="PDWN01000014">
    <property type="protein sequence ID" value="KAF1692794.1"/>
    <property type="molecule type" value="Genomic_DNA"/>
</dbReference>
<evidence type="ECO:0000313" key="2">
    <source>
        <dbReference type="Proteomes" id="UP000788419"/>
    </source>
</evidence>
<reference evidence="1 2" key="1">
    <citation type="submission" date="2017-10" db="EMBL/GenBank/DDBJ databases">
        <title>Whole genome sequencing of members of genus Pseudoxanthomonas.</title>
        <authorList>
            <person name="Kumar S."/>
            <person name="Bansal K."/>
            <person name="Kaur A."/>
            <person name="Patil P."/>
            <person name="Sharma S."/>
            <person name="Patil P.B."/>
        </authorList>
    </citation>
    <scope>NUCLEOTIDE SEQUENCE [LARGE SCALE GENOMIC DNA]</scope>
    <source>
        <strain evidence="1 2">DSM 17801</strain>
    </source>
</reference>
<gene>
    <name evidence="1" type="ORF">CSC65_13315</name>
</gene>
<sequence>MDEADPEVVAMLDALEAGLPRLIMDTPPYELMDAFADAAEAIAGVAGPEHASYVSARLQAMAATLPLGY</sequence>
<dbReference type="RefSeq" id="WP_162411090.1">
    <property type="nucleotide sequence ID" value="NZ_CP093331.1"/>
</dbReference>
<comment type="caution">
    <text evidence="1">The sequence shown here is derived from an EMBL/GenBank/DDBJ whole genome shotgun (WGS) entry which is preliminary data.</text>
</comment>
<keyword evidence="2" id="KW-1185">Reference proteome</keyword>
<evidence type="ECO:0000313" key="1">
    <source>
        <dbReference type="EMBL" id="KAF1692794.1"/>
    </source>
</evidence>
<name>A0ABQ6Z4C5_9GAMM</name>
<accession>A0ABQ6Z4C5</accession>
<organism evidence="1 2">
    <name type="scientific">Pseudoxanthomonas daejeonensis</name>
    <dbReference type="NCBI Taxonomy" id="266062"/>
    <lineage>
        <taxon>Bacteria</taxon>
        <taxon>Pseudomonadati</taxon>
        <taxon>Pseudomonadota</taxon>
        <taxon>Gammaproteobacteria</taxon>
        <taxon>Lysobacterales</taxon>
        <taxon>Lysobacteraceae</taxon>
        <taxon>Pseudoxanthomonas</taxon>
    </lineage>
</organism>
<proteinExistence type="predicted"/>
<protein>
    <submittedName>
        <fullName evidence="1">Uncharacterized protein</fullName>
    </submittedName>
</protein>